<dbReference type="Pfam" id="PF05521">
    <property type="entry name" value="Phage_HCP"/>
    <property type="match status" value="1"/>
</dbReference>
<dbReference type="InterPro" id="IPR038666">
    <property type="entry name" value="SSP1_head-tail_sf"/>
</dbReference>
<comment type="caution">
    <text evidence="1">The sequence shown here is derived from an EMBL/GenBank/DDBJ whole genome shotgun (WGS) entry which is preliminary data.</text>
</comment>
<dbReference type="RefSeq" id="WP_042475480.1">
    <property type="nucleotide sequence ID" value="NZ_BAYX01000014.1"/>
</dbReference>
<gene>
    <name evidence="1" type="ORF">RRH01S_14_00030</name>
</gene>
<dbReference type="Gene3D" id="2.40.10.270">
    <property type="entry name" value="Bacteriophage SPP1 head-tail adaptor protein"/>
    <property type="match status" value="1"/>
</dbReference>
<dbReference type="InterPro" id="IPR008767">
    <property type="entry name" value="Phage_SPP1_head-tail_adaptor"/>
</dbReference>
<organism evidence="1 2">
    <name type="scientific">Rhizobium rhizogenes NBRC 13257</name>
    <dbReference type="NCBI Taxonomy" id="1220581"/>
    <lineage>
        <taxon>Bacteria</taxon>
        <taxon>Pseudomonadati</taxon>
        <taxon>Pseudomonadota</taxon>
        <taxon>Alphaproteobacteria</taxon>
        <taxon>Hyphomicrobiales</taxon>
        <taxon>Rhizobiaceae</taxon>
        <taxon>Rhizobium/Agrobacterium group</taxon>
        <taxon>Rhizobium</taxon>
    </lineage>
</organism>
<evidence type="ECO:0000313" key="2">
    <source>
        <dbReference type="Proteomes" id="UP000026941"/>
    </source>
</evidence>
<dbReference type="EMBL" id="BAYX01000014">
    <property type="protein sequence ID" value="GAJ95853.1"/>
    <property type="molecule type" value="Genomic_DNA"/>
</dbReference>
<dbReference type="AlphaFoldDB" id="A0AA87Q675"/>
<evidence type="ECO:0000313" key="1">
    <source>
        <dbReference type="EMBL" id="GAJ95853.1"/>
    </source>
</evidence>
<name>A0AA87Q675_RHIRH</name>
<proteinExistence type="predicted"/>
<dbReference type="Proteomes" id="UP000026941">
    <property type="component" value="Unassembled WGS sequence"/>
</dbReference>
<accession>A0AA87Q675</accession>
<sequence>MTGAGQLRERIALEARSMDDDGFGNTFPGGPFVAQFTAPARRQILRGDESVMNAKLTGVQTVVWTIRYQPAVIPMDNTWRVKDLRSGKLYNIVSVEPDERSAFVSIVCKSGINA</sequence>
<reference evidence="1 2" key="1">
    <citation type="submission" date="2014-05" db="EMBL/GenBank/DDBJ databases">
        <title>Whole genome shotgun sequence of Rhizobium rhizogenes NBRC 13257.</title>
        <authorList>
            <person name="Katano-Makiyama Y."/>
            <person name="Hosoyama A."/>
            <person name="Hashimoto M."/>
            <person name="Hosoyama Y."/>
            <person name="Noguchi M."/>
            <person name="Tsuchikane K."/>
            <person name="Kimura A."/>
            <person name="Ohji S."/>
            <person name="Ichikawa N."/>
            <person name="Yamazoe A."/>
            <person name="Fujita N."/>
        </authorList>
    </citation>
    <scope>NUCLEOTIDE SEQUENCE [LARGE SCALE GENOMIC DNA]</scope>
    <source>
        <strain evidence="1 2">NBRC 13257</strain>
    </source>
</reference>
<protein>
    <submittedName>
        <fullName evidence="1">Phage head-tail adaptor</fullName>
    </submittedName>
</protein>